<protein>
    <recommendedName>
        <fullName evidence="4">RING-type E3 ubiquitin transferase</fullName>
        <ecNumber evidence="4">2.3.2.27</ecNumber>
    </recommendedName>
</protein>
<comment type="subcellular location">
    <subcellularLocation>
        <location evidence="2">Membrane</location>
        <topology evidence="2">Multi-pass membrane protein</topology>
    </subcellularLocation>
</comment>
<keyword evidence="12 15" id="KW-0472">Membrane</keyword>
<dbReference type="InterPro" id="IPR057211">
    <property type="entry name" value="DUF7889"/>
</dbReference>
<evidence type="ECO:0000256" key="7">
    <source>
        <dbReference type="ARBA" id="ARBA00022723"/>
    </source>
</evidence>
<sequence length="1677" mass="185195">MDYPNVAGHAPGLARDQASAAPDPVTQDPTPSDDRPHLTTSSKNTSALPHDSTVAICRICRGEGTPEEPLFYPCKCSGSIKYVHQECLMEWLSHSQKKYCELCKTSFRFTKLYAPDMPQTLPIHVFIQHMARYIIRNVLNWARAILAISVWVCWLPFVMRAVWSFLFWISDEGFGSGMILSRVNETAGATIELSSTILGQTVSEFLVRILLGPFKIERQSQEGPSEGNGHSRNPAVTASTLLGDVQFLRNLTPNQTINRTITTILEGQIITILVIVCFILVILVRDYVVQQQPEINMRAAFAEPENEGQPREPQPVAIIPVPAIERELHFEPVQTPSTTSGSDADTLEEDEDVLADVDGGERPDNDAISQPPSEFEDVHPTTQTLEDEGEPIVDDGAESQREAASVNDYMRIFRQASGDKTRILQIIEDEGLQEKLRYWVEITKRGSQGLESLGGPSGIRPLSSASEEDSSTAALTPSSSEQSPSVSQHDTVSENAKGKQRWEPVSPIFSVEEADSSSEPPTGPSRARAASDGPQLSSQSNPLGNNSWSFAALPAVTGPEQSPVNQELLSARREMAPSPAGVSPEPGSPDSAWTSMNEGSVPNDLADVDDISHAGPASEHSEADDLPIDEPRLAANEVGHPAIELRQPAPRPAEDNIFHRFTAQVMELMWGGLGEQQLLELAEEDIPPPAENDVADEQWVDDLVEPPLAEDADANAAELEVLAPGGNMDPEAIEDLEDFEGVMELIGMRGPLAGLFQNAIFCAVLVTVTIFACIFFPYNIGRLSIWILANPMRLARMLFEVSKLIQDATIFLAGLTSWFIINLVDMFTSPIGGQIAKHVLAIRKGSWSLWTGAGSRVLECLFLDFPTSASEIKTFSAVSHDALLTIQGHLSATLSTLSNGFGSLLAGKITTEMITSSATAAAGTVIAFAERLLDPSSFVLDFSGVEPAAVVDPALAFWPGPDRFWAIVAGYTTVFIVGAMYLRRGAQFPRGSIMQAWEAGFIETLHQASGIVKVILIISIEMLVFPLYCGLLLDAALLPLFEGATFRSRTAFTCHYPLTSIFVHWFVGTGYMFHFALFVSMCRKIMRPGVLYFIRDPDDPEFHPVRDVLERNFTTQLRKILFSAFVYGALVIVCLGGVVWGLSWSMPSVLPIHYSSNEPILEFPVDLLFYNFLMPLAVKFFKPSDGLHMMYTWWFRKCARGLHLTLFLFGERRIDEEGTLKLARDSPHQSAPFYRKLFLEISKNNEVVPKTWEDTFTGGHAKPGPRLKPRQMDILRRQKAELVESGQLVEDGYFVRAPASDRVKIPKGQRVFLPVYQSNYRKDRKPESDLYSSEQYQFVYIPPNFRVRVFLFILNIWIFAAVTGVALTIIPLMLGRTIFKFLIPEYVRTNDIYAFSIGTYILGSITYGIYHAQHIWGLALAQFSKVGDSARSGRAANQIIASLTRAMKLTYAYFCLLVLFPLLLSGLMELYVIMPMHTYMHPPSAASVQAAASNTSVEGRHTIRVMQAWTLGLLYMKLGSKLITSLFRNTRLAAAVRMILRRGWLRPDIAILTRAFVIPALVIGSVAVLAPPMAADLIIKSASLHTSGGDDVPAADAVEDPSWVARKAILHRASYPIAASVALMVRNIVMTIITLQGWSSKIRDEAYLIGERLHNFGVVSDASRRGRASWRARGARL</sequence>
<evidence type="ECO:0000256" key="11">
    <source>
        <dbReference type="ARBA" id="ARBA00022989"/>
    </source>
</evidence>
<evidence type="ECO:0000259" key="17">
    <source>
        <dbReference type="PROSITE" id="PS51292"/>
    </source>
</evidence>
<keyword evidence="19" id="KW-1185">Reference proteome</keyword>
<keyword evidence="7" id="KW-0479">Metal-binding</keyword>
<feature type="transmembrane region" description="Helical" evidence="15">
    <location>
        <begin position="1061"/>
        <end position="1079"/>
    </location>
</feature>
<dbReference type="SMART" id="SM00744">
    <property type="entry name" value="RINGv"/>
    <property type="match status" value="1"/>
</dbReference>
<feature type="transmembrane region" description="Helical" evidence="15">
    <location>
        <begin position="144"/>
        <end position="169"/>
    </location>
</feature>
<dbReference type="FunFam" id="3.30.40.10:FF:000287">
    <property type="entry name" value="RING finger membrane protein"/>
    <property type="match status" value="1"/>
</dbReference>
<dbReference type="Gene3D" id="3.30.40.10">
    <property type="entry name" value="Zinc/RING finger domain, C3HC4 (zinc finger)"/>
    <property type="match status" value="1"/>
</dbReference>
<evidence type="ECO:0000256" key="2">
    <source>
        <dbReference type="ARBA" id="ARBA00004141"/>
    </source>
</evidence>
<feature type="compositionally biased region" description="Polar residues" evidence="14">
    <location>
        <begin position="38"/>
        <end position="47"/>
    </location>
</feature>
<keyword evidence="10" id="KW-0862">Zinc</keyword>
<keyword evidence="9" id="KW-0833">Ubl conjugation pathway</keyword>
<dbReference type="Proteomes" id="UP001175261">
    <property type="component" value="Unassembled WGS sequence"/>
</dbReference>
<dbReference type="InterPro" id="IPR011016">
    <property type="entry name" value="Znf_RING-CH"/>
</dbReference>
<keyword evidence="6 15" id="KW-0812">Transmembrane</keyword>
<gene>
    <name evidence="18" type="ORF">NLU13_2502</name>
</gene>
<dbReference type="EMBL" id="JAPDFR010000002">
    <property type="protein sequence ID" value="KAK0388925.1"/>
    <property type="molecule type" value="Genomic_DNA"/>
</dbReference>
<evidence type="ECO:0000256" key="4">
    <source>
        <dbReference type="ARBA" id="ARBA00012483"/>
    </source>
</evidence>
<evidence type="ECO:0000256" key="10">
    <source>
        <dbReference type="ARBA" id="ARBA00022833"/>
    </source>
</evidence>
<dbReference type="GO" id="GO:0005789">
    <property type="term" value="C:endoplasmic reticulum membrane"/>
    <property type="evidence" value="ECO:0007669"/>
    <property type="project" value="TreeGrafter"/>
</dbReference>
<dbReference type="InterPro" id="IPR013083">
    <property type="entry name" value="Znf_RING/FYVE/PHD"/>
</dbReference>
<feature type="transmembrane region" description="Helical" evidence="15">
    <location>
        <begin position="1508"/>
        <end position="1528"/>
    </location>
</feature>
<evidence type="ECO:0000259" key="16">
    <source>
        <dbReference type="PROSITE" id="PS50089"/>
    </source>
</evidence>
<dbReference type="Pfam" id="PF23113">
    <property type="entry name" value="MARCHF6_C"/>
    <property type="match status" value="1"/>
</dbReference>
<feature type="transmembrane region" description="Helical" evidence="15">
    <location>
        <begin position="964"/>
        <end position="982"/>
    </location>
</feature>
<dbReference type="PANTHER" id="PTHR13145:SF0">
    <property type="entry name" value="E3 UBIQUITIN-PROTEIN LIGASE MARCHF6"/>
    <property type="match status" value="1"/>
</dbReference>
<dbReference type="InterPro" id="IPR056521">
    <property type="entry name" value="MARCHF6-like_C"/>
</dbReference>
<dbReference type="CDD" id="cd16702">
    <property type="entry name" value="RING_CH-C4HC3_MARCH6"/>
    <property type="match status" value="1"/>
</dbReference>
<dbReference type="GO" id="GO:0008270">
    <property type="term" value="F:zinc ion binding"/>
    <property type="evidence" value="ECO:0007669"/>
    <property type="project" value="UniProtKB-KW"/>
</dbReference>
<feature type="region of interest" description="Disordered" evidence="14">
    <location>
        <begin position="572"/>
        <end position="626"/>
    </location>
</feature>
<organism evidence="18 19">
    <name type="scientific">Sarocladium strictum</name>
    <name type="common">Black bundle disease fungus</name>
    <name type="synonym">Acremonium strictum</name>
    <dbReference type="NCBI Taxonomy" id="5046"/>
    <lineage>
        <taxon>Eukaryota</taxon>
        <taxon>Fungi</taxon>
        <taxon>Dikarya</taxon>
        <taxon>Ascomycota</taxon>
        <taxon>Pezizomycotina</taxon>
        <taxon>Sordariomycetes</taxon>
        <taxon>Hypocreomycetidae</taxon>
        <taxon>Hypocreales</taxon>
        <taxon>Sarocladiaceae</taxon>
        <taxon>Sarocladium</taxon>
    </lineage>
</organism>
<dbReference type="PANTHER" id="PTHR13145">
    <property type="entry name" value="SSM4 PROTEIN"/>
    <property type="match status" value="1"/>
</dbReference>
<reference evidence="18" key="1">
    <citation type="submission" date="2022-10" db="EMBL/GenBank/DDBJ databases">
        <title>Determination and structural analysis of whole genome sequence of Sarocladium strictum F4-1.</title>
        <authorList>
            <person name="Hu L."/>
            <person name="Jiang Y."/>
        </authorList>
    </citation>
    <scope>NUCLEOTIDE SEQUENCE</scope>
    <source>
        <strain evidence="18">F4-1</strain>
    </source>
</reference>
<evidence type="ECO:0000256" key="14">
    <source>
        <dbReference type="SAM" id="MobiDB-lite"/>
    </source>
</evidence>
<dbReference type="EC" id="2.3.2.27" evidence="4"/>
<dbReference type="SUPFAM" id="SSF57850">
    <property type="entry name" value="RING/U-box"/>
    <property type="match status" value="1"/>
</dbReference>
<feature type="compositionally biased region" description="Low complexity" evidence="14">
    <location>
        <begin position="471"/>
        <end position="488"/>
    </location>
</feature>
<dbReference type="Pfam" id="PF12906">
    <property type="entry name" value="RINGv"/>
    <property type="match status" value="1"/>
</dbReference>
<comment type="pathway">
    <text evidence="3">Protein modification; protein ubiquitination.</text>
</comment>
<evidence type="ECO:0000256" key="13">
    <source>
        <dbReference type="PROSITE-ProRule" id="PRU00175"/>
    </source>
</evidence>
<keyword evidence="8 13" id="KW-0863">Zinc-finger</keyword>
<evidence type="ECO:0000256" key="15">
    <source>
        <dbReference type="SAM" id="Phobius"/>
    </source>
</evidence>
<feature type="region of interest" description="Disordered" evidence="14">
    <location>
        <begin position="448"/>
        <end position="546"/>
    </location>
</feature>
<keyword evidence="5" id="KW-0808">Transferase</keyword>
<feature type="compositionally biased region" description="Polar residues" evidence="14">
    <location>
        <begin position="591"/>
        <end position="600"/>
    </location>
</feature>
<feature type="domain" description="RING-CH-type" evidence="17">
    <location>
        <begin position="49"/>
        <end position="110"/>
    </location>
</feature>
<evidence type="ECO:0000256" key="8">
    <source>
        <dbReference type="ARBA" id="ARBA00022771"/>
    </source>
</evidence>
<keyword evidence="11 15" id="KW-1133">Transmembrane helix</keyword>
<feature type="region of interest" description="Disordered" evidence="14">
    <location>
        <begin position="1"/>
        <end position="47"/>
    </location>
</feature>
<feature type="transmembrane region" description="Helical" evidence="15">
    <location>
        <begin position="1451"/>
        <end position="1474"/>
    </location>
</feature>
<dbReference type="PROSITE" id="PS50089">
    <property type="entry name" value="ZF_RING_2"/>
    <property type="match status" value="1"/>
</dbReference>
<dbReference type="InterPro" id="IPR001841">
    <property type="entry name" value="Znf_RING"/>
</dbReference>
<dbReference type="PROSITE" id="PS51292">
    <property type="entry name" value="ZF_RING_CH"/>
    <property type="match status" value="1"/>
</dbReference>
<feature type="transmembrane region" description="Helical" evidence="15">
    <location>
        <begin position="1014"/>
        <end position="1041"/>
    </location>
</feature>
<evidence type="ECO:0000256" key="9">
    <source>
        <dbReference type="ARBA" id="ARBA00022786"/>
    </source>
</evidence>
<evidence type="ECO:0000256" key="3">
    <source>
        <dbReference type="ARBA" id="ARBA00004906"/>
    </source>
</evidence>
<evidence type="ECO:0000313" key="19">
    <source>
        <dbReference type="Proteomes" id="UP001175261"/>
    </source>
</evidence>
<name>A0AA39L9I8_SARSR</name>
<evidence type="ECO:0000256" key="1">
    <source>
        <dbReference type="ARBA" id="ARBA00000900"/>
    </source>
</evidence>
<feature type="transmembrane region" description="Helical" evidence="15">
    <location>
        <begin position="1120"/>
        <end position="1143"/>
    </location>
</feature>
<feature type="transmembrane region" description="Helical" evidence="15">
    <location>
        <begin position="1549"/>
        <end position="1570"/>
    </location>
</feature>
<dbReference type="GO" id="GO:0061630">
    <property type="term" value="F:ubiquitin protein ligase activity"/>
    <property type="evidence" value="ECO:0007669"/>
    <property type="project" value="UniProtKB-EC"/>
</dbReference>
<feature type="transmembrane region" description="Helical" evidence="15">
    <location>
        <begin position="1392"/>
        <end position="1410"/>
    </location>
</feature>
<evidence type="ECO:0000313" key="18">
    <source>
        <dbReference type="EMBL" id="KAK0388925.1"/>
    </source>
</evidence>
<feature type="transmembrane region" description="Helical" evidence="15">
    <location>
        <begin position="1163"/>
        <end position="1181"/>
    </location>
</feature>
<feature type="region of interest" description="Disordered" evidence="14">
    <location>
        <begin position="355"/>
        <end position="393"/>
    </location>
</feature>
<feature type="transmembrane region" description="Helical" evidence="15">
    <location>
        <begin position="801"/>
        <end position="821"/>
    </location>
</feature>
<comment type="catalytic activity">
    <reaction evidence="1">
        <text>S-ubiquitinyl-[E2 ubiquitin-conjugating enzyme]-L-cysteine + [acceptor protein]-L-lysine = [E2 ubiquitin-conjugating enzyme]-L-cysteine + N(6)-ubiquitinyl-[acceptor protein]-L-lysine.</text>
        <dbReference type="EC" id="2.3.2.27"/>
    </reaction>
</comment>
<accession>A0AA39L9I8</accession>
<proteinExistence type="predicted"/>
<evidence type="ECO:0000256" key="6">
    <source>
        <dbReference type="ARBA" id="ARBA00022692"/>
    </source>
</evidence>
<dbReference type="Pfam" id="PF25417">
    <property type="entry name" value="DUF7889"/>
    <property type="match status" value="1"/>
</dbReference>
<comment type="caution">
    <text evidence="18">The sequence shown here is derived from an EMBL/GenBank/DDBJ whole genome shotgun (WGS) entry which is preliminary data.</text>
</comment>
<feature type="compositionally biased region" description="Polar residues" evidence="14">
    <location>
        <begin position="534"/>
        <end position="546"/>
    </location>
</feature>
<evidence type="ECO:0000256" key="5">
    <source>
        <dbReference type="ARBA" id="ARBA00022679"/>
    </source>
</evidence>
<feature type="transmembrane region" description="Helical" evidence="15">
    <location>
        <begin position="755"/>
        <end position="780"/>
    </location>
</feature>
<feature type="transmembrane region" description="Helical" evidence="15">
    <location>
        <begin position="1349"/>
        <end position="1372"/>
    </location>
</feature>
<dbReference type="GO" id="GO:0036503">
    <property type="term" value="P:ERAD pathway"/>
    <property type="evidence" value="ECO:0007669"/>
    <property type="project" value="TreeGrafter"/>
</dbReference>
<evidence type="ECO:0000256" key="12">
    <source>
        <dbReference type="ARBA" id="ARBA00023136"/>
    </source>
</evidence>
<feature type="domain" description="RING-type" evidence="16">
    <location>
        <begin position="57"/>
        <end position="104"/>
    </location>
</feature>